<dbReference type="EMBL" id="JAWPEI010000003">
    <property type="protein sequence ID" value="KAK4732678.1"/>
    <property type="molecule type" value="Genomic_DNA"/>
</dbReference>
<sequence>MGDEVVSLRSLFLLRTWTFSLKTVVTSVKNFRWIMPWVERSHGSIVGKDMWSWYFFSSIPPCSIIVGILILMGDPVGNAWLSILEAIVVFLGFLTHLTLLTSSLYWYRDMPFRLIGAKAKFKLEVIPMIIAAAFDDLLEFNYGYFCLILGFTTYFYTIARFMRAAYDIGGKDVLLGLVMLVLAYFLKGGLLVRGLGLSLCAVLCLYRYVTYSAPEVPVHGKKELERFPY</sequence>
<comment type="caution">
    <text evidence="2">The sequence shown here is derived from an EMBL/GenBank/DDBJ whole genome shotgun (WGS) entry which is preliminary data.</text>
</comment>
<dbReference type="Proteomes" id="UP001311915">
    <property type="component" value="Unassembled WGS sequence"/>
</dbReference>
<reference evidence="2 3" key="1">
    <citation type="submission" date="2023-10" db="EMBL/GenBank/DDBJ databases">
        <title>Genome-Wide Identification Analysis in wild type Solanum Pinnatisectum Reveals Some Genes Defensing Phytophthora Infestans.</title>
        <authorList>
            <person name="Sun C."/>
        </authorList>
    </citation>
    <scope>NUCLEOTIDE SEQUENCE [LARGE SCALE GENOMIC DNA]</scope>
    <source>
        <strain evidence="2">LQN</strain>
        <tissue evidence="2">Leaf</tissue>
    </source>
</reference>
<keyword evidence="1" id="KW-0472">Membrane</keyword>
<accession>A0AAV9M4P1</accession>
<keyword evidence="3" id="KW-1185">Reference proteome</keyword>
<feature type="transmembrane region" description="Helical" evidence="1">
    <location>
        <begin position="79"/>
        <end position="107"/>
    </location>
</feature>
<feature type="transmembrane region" description="Helical" evidence="1">
    <location>
        <begin position="140"/>
        <end position="157"/>
    </location>
</feature>
<proteinExistence type="predicted"/>
<organism evidence="2 3">
    <name type="scientific">Solanum pinnatisectum</name>
    <name type="common">tansyleaf nightshade</name>
    <dbReference type="NCBI Taxonomy" id="50273"/>
    <lineage>
        <taxon>Eukaryota</taxon>
        <taxon>Viridiplantae</taxon>
        <taxon>Streptophyta</taxon>
        <taxon>Embryophyta</taxon>
        <taxon>Tracheophyta</taxon>
        <taxon>Spermatophyta</taxon>
        <taxon>Magnoliopsida</taxon>
        <taxon>eudicotyledons</taxon>
        <taxon>Gunneridae</taxon>
        <taxon>Pentapetalae</taxon>
        <taxon>asterids</taxon>
        <taxon>lamiids</taxon>
        <taxon>Solanales</taxon>
        <taxon>Solanaceae</taxon>
        <taxon>Solanoideae</taxon>
        <taxon>Solaneae</taxon>
        <taxon>Solanum</taxon>
    </lineage>
</organism>
<dbReference type="AlphaFoldDB" id="A0AAV9M4P1"/>
<evidence type="ECO:0000313" key="3">
    <source>
        <dbReference type="Proteomes" id="UP001311915"/>
    </source>
</evidence>
<name>A0AAV9M4P1_9SOLN</name>
<evidence type="ECO:0000256" key="1">
    <source>
        <dbReference type="SAM" id="Phobius"/>
    </source>
</evidence>
<gene>
    <name evidence="2" type="ORF">R3W88_025666</name>
</gene>
<evidence type="ECO:0000313" key="2">
    <source>
        <dbReference type="EMBL" id="KAK4732678.1"/>
    </source>
</evidence>
<protein>
    <submittedName>
        <fullName evidence="2">Uncharacterized protein</fullName>
    </submittedName>
</protein>
<feature type="transmembrane region" description="Helical" evidence="1">
    <location>
        <begin position="51"/>
        <end position="73"/>
    </location>
</feature>
<keyword evidence="1" id="KW-1133">Transmembrane helix</keyword>
<keyword evidence="1" id="KW-0812">Transmembrane</keyword>